<dbReference type="Proteomes" id="UP000663877">
    <property type="component" value="Unassembled WGS sequence"/>
</dbReference>
<organism evidence="2 5">
    <name type="scientific">Adineta steineri</name>
    <dbReference type="NCBI Taxonomy" id="433720"/>
    <lineage>
        <taxon>Eukaryota</taxon>
        <taxon>Metazoa</taxon>
        <taxon>Spiralia</taxon>
        <taxon>Gnathifera</taxon>
        <taxon>Rotifera</taxon>
        <taxon>Eurotatoria</taxon>
        <taxon>Bdelloidea</taxon>
        <taxon>Adinetida</taxon>
        <taxon>Adinetidae</taxon>
        <taxon>Adineta</taxon>
    </lineage>
</organism>
<comment type="caution">
    <text evidence="2">The sequence shown here is derived from an EMBL/GenBank/DDBJ whole genome shotgun (WGS) entry which is preliminary data.</text>
</comment>
<evidence type="ECO:0000313" key="3">
    <source>
        <dbReference type="EMBL" id="CAF1595071.1"/>
    </source>
</evidence>
<protein>
    <submittedName>
        <fullName evidence="2">Uncharacterized protein</fullName>
    </submittedName>
</protein>
<keyword evidence="1" id="KW-0812">Transmembrane</keyword>
<keyword evidence="1" id="KW-1133">Transmembrane helix</keyword>
<gene>
    <name evidence="2" type="ORF">BJG266_LOCUS34691</name>
    <name evidence="3" type="ORF">QVE165_LOCUS51766</name>
</gene>
<evidence type="ECO:0000313" key="4">
    <source>
        <dbReference type="Proteomes" id="UP000663832"/>
    </source>
</evidence>
<dbReference type="Proteomes" id="UP000663832">
    <property type="component" value="Unassembled WGS sequence"/>
</dbReference>
<proteinExistence type="predicted"/>
<reference evidence="2" key="1">
    <citation type="submission" date="2021-02" db="EMBL/GenBank/DDBJ databases">
        <authorList>
            <person name="Nowell W R."/>
        </authorList>
    </citation>
    <scope>NUCLEOTIDE SEQUENCE</scope>
</reference>
<keyword evidence="1" id="KW-0472">Membrane</keyword>
<feature type="transmembrane region" description="Helical" evidence="1">
    <location>
        <begin position="6"/>
        <end position="28"/>
    </location>
</feature>
<sequence length="128" mass="14320">MNLIGYIILSLYITLTVTLPTCNLSLWINSKDFTCSGSPNSTYTALTYNGNCTMFPNDPDWTTYKLLVDVETKTVQNFMAYNFKNCYQGNELFFTKTPVALDVCAPLSIVIDPGSNMTMGSLMFNCKD</sequence>
<name>A0A815H201_9BILA</name>
<evidence type="ECO:0000313" key="5">
    <source>
        <dbReference type="Proteomes" id="UP000663877"/>
    </source>
</evidence>
<dbReference type="EMBL" id="CAJNOM010001149">
    <property type="protein sequence ID" value="CAF1595071.1"/>
    <property type="molecule type" value="Genomic_DNA"/>
</dbReference>
<keyword evidence="4" id="KW-1185">Reference proteome</keyword>
<dbReference type="OrthoDB" id="9972690at2759"/>
<accession>A0A815H201</accession>
<evidence type="ECO:0000256" key="1">
    <source>
        <dbReference type="SAM" id="Phobius"/>
    </source>
</evidence>
<dbReference type="AlphaFoldDB" id="A0A815H201"/>
<evidence type="ECO:0000313" key="2">
    <source>
        <dbReference type="EMBL" id="CAF1346097.1"/>
    </source>
</evidence>
<dbReference type="EMBL" id="CAJNOI010000792">
    <property type="protein sequence ID" value="CAF1346097.1"/>
    <property type="molecule type" value="Genomic_DNA"/>
</dbReference>